<feature type="transmembrane region" description="Helical" evidence="5">
    <location>
        <begin position="48"/>
        <end position="70"/>
    </location>
</feature>
<dbReference type="InterPro" id="IPR004481">
    <property type="entry name" value="K/Na/Ca-exchanger"/>
</dbReference>
<dbReference type="PANTHER" id="PTHR10846">
    <property type="entry name" value="SODIUM/POTASSIUM/CALCIUM EXCHANGER"/>
    <property type="match status" value="1"/>
</dbReference>
<feature type="domain" description="Sodium/calcium exchanger membrane region" evidence="6">
    <location>
        <begin position="303"/>
        <end position="454"/>
    </location>
</feature>
<evidence type="ECO:0000256" key="3">
    <source>
        <dbReference type="ARBA" id="ARBA00022989"/>
    </source>
</evidence>
<feature type="transmembrane region" description="Helical" evidence="5">
    <location>
        <begin position="441"/>
        <end position="460"/>
    </location>
</feature>
<feature type="transmembrane region" description="Helical" evidence="5">
    <location>
        <begin position="333"/>
        <end position="359"/>
    </location>
</feature>
<accession>A0A518HHB5</accession>
<dbReference type="AlphaFoldDB" id="A0A518HHB5"/>
<feature type="transmembrane region" description="Helical" evidence="5">
    <location>
        <begin position="412"/>
        <end position="429"/>
    </location>
</feature>
<keyword evidence="3 5" id="KW-1133">Transmembrane helix</keyword>
<protein>
    <submittedName>
        <fullName evidence="7">Putative calcium/sodium:proton antiporter</fullName>
    </submittedName>
</protein>
<dbReference type="InterPro" id="IPR044880">
    <property type="entry name" value="NCX_ion-bd_dom_sf"/>
</dbReference>
<keyword evidence="8" id="KW-1185">Reference proteome</keyword>
<feature type="transmembrane region" description="Helical" evidence="5">
    <location>
        <begin position="131"/>
        <end position="157"/>
    </location>
</feature>
<reference evidence="7 8" key="1">
    <citation type="submission" date="2019-03" db="EMBL/GenBank/DDBJ databases">
        <title>Deep-cultivation of Planctomycetes and their phenomic and genomic characterization uncovers novel biology.</title>
        <authorList>
            <person name="Wiegand S."/>
            <person name="Jogler M."/>
            <person name="Boedeker C."/>
            <person name="Pinto D."/>
            <person name="Vollmers J."/>
            <person name="Rivas-Marin E."/>
            <person name="Kohn T."/>
            <person name="Peeters S.H."/>
            <person name="Heuer A."/>
            <person name="Rast P."/>
            <person name="Oberbeckmann S."/>
            <person name="Bunk B."/>
            <person name="Jeske O."/>
            <person name="Meyerdierks A."/>
            <person name="Storesund J.E."/>
            <person name="Kallscheuer N."/>
            <person name="Luecker S."/>
            <person name="Lage O.M."/>
            <person name="Pohl T."/>
            <person name="Merkel B.J."/>
            <person name="Hornburger P."/>
            <person name="Mueller R.-W."/>
            <person name="Bruemmer F."/>
            <person name="Labrenz M."/>
            <person name="Spormann A.M."/>
            <person name="Op den Camp H."/>
            <person name="Overmann J."/>
            <person name="Amann R."/>
            <person name="Jetten M.S.M."/>
            <person name="Mascher T."/>
            <person name="Medema M.H."/>
            <person name="Devos D.P."/>
            <person name="Kaster A.-K."/>
            <person name="Ovreas L."/>
            <person name="Rohde M."/>
            <person name="Galperin M.Y."/>
            <person name="Jogler C."/>
        </authorList>
    </citation>
    <scope>NUCLEOTIDE SEQUENCE [LARGE SCALE GENOMIC DNA]</scope>
    <source>
        <strain evidence="7 8">Enr13</strain>
    </source>
</reference>
<evidence type="ECO:0000256" key="5">
    <source>
        <dbReference type="SAM" id="Phobius"/>
    </source>
</evidence>
<comment type="subcellular location">
    <subcellularLocation>
        <location evidence="1">Membrane</location>
        <topology evidence="1">Multi-pass membrane protein</topology>
    </subcellularLocation>
</comment>
<evidence type="ECO:0000256" key="1">
    <source>
        <dbReference type="ARBA" id="ARBA00004141"/>
    </source>
</evidence>
<dbReference type="GO" id="GO:0005262">
    <property type="term" value="F:calcium channel activity"/>
    <property type="evidence" value="ECO:0007669"/>
    <property type="project" value="TreeGrafter"/>
</dbReference>
<evidence type="ECO:0000256" key="4">
    <source>
        <dbReference type="ARBA" id="ARBA00023136"/>
    </source>
</evidence>
<evidence type="ECO:0000313" key="8">
    <source>
        <dbReference type="Proteomes" id="UP000319004"/>
    </source>
</evidence>
<dbReference type="KEGG" id="snep:Enr13x_00050"/>
<feature type="transmembrane region" description="Helical" evidence="5">
    <location>
        <begin position="301"/>
        <end position="321"/>
    </location>
</feature>
<dbReference type="Gene3D" id="1.20.1420.30">
    <property type="entry name" value="NCX, central ion-binding region"/>
    <property type="match status" value="2"/>
</dbReference>
<feature type="transmembrane region" description="Helical" evidence="5">
    <location>
        <begin position="199"/>
        <end position="218"/>
    </location>
</feature>
<gene>
    <name evidence="7" type="ORF">Enr13x_00050</name>
</gene>
<feature type="transmembrane region" description="Helical" evidence="5">
    <location>
        <begin position="178"/>
        <end position="193"/>
    </location>
</feature>
<dbReference type="GO" id="GO:0008273">
    <property type="term" value="F:calcium, potassium:sodium antiporter activity"/>
    <property type="evidence" value="ECO:0007669"/>
    <property type="project" value="TreeGrafter"/>
</dbReference>
<dbReference type="PANTHER" id="PTHR10846:SF8">
    <property type="entry name" value="INNER MEMBRANE PROTEIN YRBG"/>
    <property type="match status" value="1"/>
</dbReference>
<dbReference type="EMBL" id="CP037423">
    <property type="protein sequence ID" value="QDV40199.1"/>
    <property type="molecule type" value="Genomic_DNA"/>
</dbReference>
<name>A0A518HHB5_9BACT</name>
<feature type="transmembrane region" description="Helical" evidence="5">
    <location>
        <begin position="16"/>
        <end position="36"/>
    </location>
</feature>
<sequence length="461" mass="49341">MSDSAPSDSPPSHSRLGLAVWATIGCFIGLCASYGWASLAPTSVGANLTLAVFQIAMISIVIWQACDPFADAAQFLGEQWRIPSSVRGATLDAVASSLPELFTGFFFVLYAMNASVLAPPGEPGLHAGEGFGATIATCAGSAVYNMILIPAFCGIAIALTRHRKPIIEIHRTVITRDGLWFLVCEIVLVAFLFSKQLSWHLAAILLGLYVVYLVWLWMDARKYRIARSVAMETLQSIDKPDEQQIQSALTDHGINATPSLIDYVGRELRGDTPEDEEEGDEEVDSAGMLFGRIQIPLRPSISYSLLVGSTAITAIACYWLVEVTVSIATTLDIPVFFVAVIVAAAASSVPDTLLSIGAAKRGDDDGAVSNAFGSNIFDICICLSLPLIAGIFLNNGQPIDLLIDGKPMPGLFGLQVLLLTLTMITLGILSHRLQLTLRKSLVLVGLYLVFIGYAVLGSLGF</sequence>
<dbReference type="OrthoDB" id="6146067at2"/>
<dbReference type="Pfam" id="PF01699">
    <property type="entry name" value="Na_Ca_ex"/>
    <property type="match status" value="2"/>
</dbReference>
<dbReference type="RefSeq" id="WP_145384060.1">
    <property type="nucleotide sequence ID" value="NZ_CP037423.1"/>
</dbReference>
<evidence type="ECO:0000259" key="6">
    <source>
        <dbReference type="Pfam" id="PF01699"/>
    </source>
</evidence>
<keyword evidence="2 5" id="KW-0812">Transmembrane</keyword>
<dbReference type="Proteomes" id="UP000319004">
    <property type="component" value="Chromosome"/>
</dbReference>
<proteinExistence type="predicted"/>
<dbReference type="InterPro" id="IPR004837">
    <property type="entry name" value="NaCa_Exmemb"/>
</dbReference>
<organism evidence="7 8">
    <name type="scientific">Stieleria neptunia</name>
    <dbReference type="NCBI Taxonomy" id="2527979"/>
    <lineage>
        <taxon>Bacteria</taxon>
        <taxon>Pseudomonadati</taxon>
        <taxon>Planctomycetota</taxon>
        <taxon>Planctomycetia</taxon>
        <taxon>Pirellulales</taxon>
        <taxon>Pirellulaceae</taxon>
        <taxon>Stieleria</taxon>
    </lineage>
</organism>
<feature type="transmembrane region" description="Helical" evidence="5">
    <location>
        <begin position="371"/>
        <end position="392"/>
    </location>
</feature>
<dbReference type="GO" id="GO:0006874">
    <property type="term" value="P:intracellular calcium ion homeostasis"/>
    <property type="evidence" value="ECO:0007669"/>
    <property type="project" value="TreeGrafter"/>
</dbReference>
<evidence type="ECO:0000256" key="2">
    <source>
        <dbReference type="ARBA" id="ARBA00022692"/>
    </source>
</evidence>
<keyword evidence="4 5" id="KW-0472">Membrane</keyword>
<dbReference type="GO" id="GO:0005886">
    <property type="term" value="C:plasma membrane"/>
    <property type="evidence" value="ECO:0007669"/>
    <property type="project" value="TreeGrafter"/>
</dbReference>
<feature type="domain" description="Sodium/calcium exchanger membrane region" evidence="6">
    <location>
        <begin position="52"/>
        <end position="217"/>
    </location>
</feature>
<evidence type="ECO:0000313" key="7">
    <source>
        <dbReference type="EMBL" id="QDV40199.1"/>
    </source>
</evidence>